<feature type="transmembrane region" description="Helical" evidence="1">
    <location>
        <begin position="7"/>
        <end position="29"/>
    </location>
</feature>
<comment type="caution">
    <text evidence="2">The sequence shown here is derived from an EMBL/GenBank/DDBJ whole genome shotgun (WGS) entry which is preliminary data.</text>
</comment>
<accession>A0A1F6ATX0</accession>
<keyword evidence="1" id="KW-0472">Membrane</keyword>
<evidence type="ECO:0000313" key="2">
    <source>
        <dbReference type="EMBL" id="OGG28145.1"/>
    </source>
</evidence>
<proteinExistence type="predicted"/>
<protein>
    <submittedName>
        <fullName evidence="2">Uncharacterized protein</fullName>
    </submittedName>
</protein>
<evidence type="ECO:0000256" key="1">
    <source>
        <dbReference type="SAM" id="Phobius"/>
    </source>
</evidence>
<reference evidence="2 3" key="1">
    <citation type="journal article" date="2016" name="Nat. Commun.">
        <title>Thousands of microbial genomes shed light on interconnected biogeochemical processes in an aquifer system.</title>
        <authorList>
            <person name="Anantharaman K."/>
            <person name="Brown C.T."/>
            <person name="Hug L.A."/>
            <person name="Sharon I."/>
            <person name="Castelle C.J."/>
            <person name="Probst A.J."/>
            <person name="Thomas B.C."/>
            <person name="Singh A."/>
            <person name="Wilkins M.J."/>
            <person name="Karaoz U."/>
            <person name="Brodie E.L."/>
            <person name="Williams K.H."/>
            <person name="Hubbard S.S."/>
            <person name="Banfield J.F."/>
        </authorList>
    </citation>
    <scope>NUCLEOTIDE SEQUENCE [LARGE SCALE GENOMIC DNA]</scope>
</reference>
<name>A0A1F6ATX0_9BACT</name>
<dbReference type="EMBL" id="MFJY01000022">
    <property type="protein sequence ID" value="OGG28145.1"/>
    <property type="molecule type" value="Genomic_DNA"/>
</dbReference>
<dbReference type="AlphaFoldDB" id="A0A1F6ATX0"/>
<evidence type="ECO:0000313" key="3">
    <source>
        <dbReference type="Proteomes" id="UP000178305"/>
    </source>
</evidence>
<keyword evidence="1" id="KW-0812">Transmembrane</keyword>
<gene>
    <name evidence="2" type="ORF">A3A64_03160</name>
</gene>
<sequence>MDFQSPGVTYILLVIPAIFSLAVIGQGIYKVTKQESDGGVVVGFGVVFLALIAAAYFLFIQ</sequence>
<dbReference type="Proteomes" id="UP000178305">
    <property type="component" value="Unassembled WGS sequence"/>
</dbReference>
<feature type="transmembrane region" description="Helical" evidence="1">
    <location>
        <begin position="41"/>
        <end position="60"/>
    </location>
</feature>
<organism evidence="2 3">
    <name type="scientific">Candidatus Gottesmanbacteria bacterium RIFCSPLOWO2_01_FULL_48_11</name>
    <dbReference type="NCBI Taxonomy" id="1798395"/>
    <lineage>
        <taxon>Bacteria</taxon>
        <taxon>Candidatus Gottesmaniibacteriota</taxon>
    </lineage>
</organism>
<keyword evidence="1" id="KW-1133">Transmembrane helix</keyword>